<dbReference type="GO" id="GO:0016618">
    <property type="term" value="F:hydroxypyruvate reductase [NAD(P)H] activity"/>
    <property type="evidence" value="ECO:0007669"/>
    <property type="project" value="TreeGrafter"/>
</dbReference>
<dbReference type="InterPro" id="IPR050223">
    <property type="entry name" value="D-isomer_2-hydroxyacid_DH"/>
</dbReference>
<gene>
    <name evidence="5" type="ORF">AWM75_08455</name>
</gene>
<dbReference type="RefSeq" id="WP_067980793.1">
    <property type="nucleotide sequence ID" value="NZ_CP014163.1"/>
</dbReference>
<accession>A0A109RIC2</accession>
<evidence type="ECO:0000256" key="2">
    <source>
        <dbReference type="ARBA" id="ARBA00023002"/>
    </source>
</evidence>
<dbReference type="InterPro" id="IPR006140">
    <property type="entry name" value="D-isomer_DH_NAD-bd"/>
</dbReference>
<dbReference type="KEGG" id="auh:AWM75_08455"/>
<organism evidence="5 6">
    <name type="scientific">Aerococcus urinaehominis</name>
    <dbReference type="NCBI Taxonomy" id="128944"/>
    <lineage>
        <taxon>Bacteria</taxon>
        <taxon>Bacillati</taxon>
        <taxon>Bacillota</taxon>
        <taxon>Bacilli</taxon>
        <taxon>Lactobacillales</taxon>
        <taxon>Aerococcaceae</taxon>
        <taxon>Aerococcus</taxon>
    </lineage>
</organism>
<dbReference type="STRING" id="128944.AWM75_08455"/>
<evidence type="ECO:0000256" key="4">
    <source>
        <dbReference type="RuleBase" id="RU003719"/>
    </source>
</evidence>
<name>A0A109RIC2_9LACT</name>
<dbReference type="Pfam" id="PF02826">
    <property type="entry name" value="2-Hacid_dh_C"/>
    <property type="match status" value="1"/>
</dbReference>
<dbReference type="InterPro" id="IPR036291">
    <property type="entry name" value="NAD(P)-bd_dom_sf"/>
</dbReference>
<dbReference type="GO" id="GO:0030267">
    <property type="term" value="F:glyoxylate reductase (NADPH) activity"/>
    <property type="evidence" value="ECO:0007669"/>
    <property type="project" value="TreeGrafter"/>
</dbReference>
<dbReference type="PANTHER" id="PTHR10996:SF178">
    <property type="entry name" value="2-HYDROXYACID DEHYDROGENASE YGL185C-RELATED"/>
    <property type="match status" value="1"/>
</dbReference>
<keyword evidence="3" id="KW-0520">NAD</keyword>
<sequence>MKVLVQGSIPADHLKSLSEHFTVDFSQADWSDQDLLDKLANYEAVLVRSGAFGPDKIDAGKKLKIIANFGAGYDAIDADYARQKGILVTNTPQAVRTPTAETTLLIMLGAIRHYDHFRGMIHAGQWPDQTQPENLTQSLLGAKVGIVGFGSIGQEVARLLQPFNVQLSYYQRHESPQAADYQAQYMSFDDLLAHNDVITVHVPLTDETHHMFDQAAFEKMQPSAYFINMARGPVHDEAALIKALESGQIAGAGLDVFEEEPKISPELLTMDQVFTMPHLGTATHPARRAMAEEASQCIISFLVEGEEMYRVN</sequence>
<evidence type="ECO:0000256" key="1">
    <source>
        <dbReference type="ARBA" id="ARBA00005854"/>
    </source>
</evidence>
<protein>
    <submittedName>
        <fullName evidence="5">Uncharacterized protein</fullName>
    </submittedName>
</protein>
<evidence type="ECO:0000256" key="3">
    <source>
        <dbReference type="ARBA" id="ARBA00023027"/>
    </source>
</evidence>
<dbReference type="EMBL" id="CP014163">
    <property type="protein sequence ID" value="AMC00001.1"/>
    <property type="molecule type" value="Genomic_DNA"/>
</dbReference>
<dbReference type="FunFam" id="3.40.50.720:FF:000203">
    <property type="entry name" value="D-3-phosphoglycerate dehydrogenase (SerA)"/>
    <property type="match status" value="1"/>
</dbReference>
<dbReference type="Proteomes" id="UP000062260">
    <property type="component" value="Chromosome"/>
</dbReference>
<keyword evidence="2 4" id="KW-0560">Oxidoreductase</keyword>
<dbReference type="SUPFAM" id="SSF51735">
    <property type="entry name" value="NAD(P)-binding Rossmann-fold domains"/>
    <property type="match status" value="1"/>
</dbReference>
<keyword evidence="6" id="KW-1185">Reference proteome</keyword>
<dbReference type="Pfam" id="PF00389">
    <property type="entry name" value="2-Hacid_dh"/>
    <property type="match status" value="1"/>
</dbReference>
<evidence type="ECO:0000313" key="5">
    <source>
        <dbReference type="EMBL" id="AMC00001.1"/>
    </source>
</evidence>
<proteinExistence type="inferred from homology"/>
<dbReference type="Gene3D" id="3.40.50.720">
    <property type="entry name" value="NAD(P)-binding Rossmann-like Domain"/>
    <property type="match status" value="2"/>
</dbReference>
<reference evidence="5 6" key="1">
    <citation type="journal article" date="2016" name="Genome Announc.">
        <title>Complete Genome Sequences of Aerococcus christensenii CCUG 28831T, Aerococcus sanguinicola CCUG 43001T, Aerococcus urinae CCUG 36881T, Aerococcus urinaeequi CCUG 28094T, Aerococcus urinaehominis CCUG 42038 BT, and Aerococcus viridans CCUG 4311T.</title>
        <authorList>
            <person name="Carkaci D."/>
            <person name="Dargis R."/>
            <person name="Nielsen X.C."/>
            <person name="Skovgaard O."/>
            <person name="Fuursted K."/>
            <person name="Christensen J.J."/>
        </authorList>
    </citation>
    <scope>NUCLEOTIDE SEQUENCE [LARGE SCALE GENOMIC DNA]</scope>
    <source>
        <strain evidence="5 6">CCUG42038B</strain>
    </source>
</reference>
<dbReference type="AlphaFoldDB" id="A0A109RIC2"/>
<dbReference type="PANTHER" id="PTHR10996">
    <property type="entry name" value="2-HYDROXYACID DEHYDROGENASE-RELATED"/>
    <property type="match status" value="1"/>
</dbReference>
<dbReference type="GO" id="GO:0005829">
    <property type="term" value="C:cytosol"/>
    <property type="evidence" value="ECO:0007669"/>
    <property type="project" value="TreeGrafter"/>
</dbReference>
<dbReference type="OrthoDB" id="9805416at2"/>
<dbReference type="SUPFAM" id="SSF52283">
    <property type="entry name" value="Formate/glycerate dehydrogenase catalytic domain-like"/>
    <property type="match status" value="1"/>
</dbReference>
<dbReference type="GO" id="GO:0051287">
    <property type="term" value="F:NAD binding"/>
    <property type="evidence" value="ECO:0007669"/>
    <property type="project" value="InterPro"/>
</dbReference>
<comment type="similarity">
    <text evidence="1 4">Belongs to the D-isomer specific 2-hydroxyacid dehydrogenase family.</text>
</comment>
<reference evidence="6" key="2">
    <citation type="submission" date="2016-01" db="EMBL/GenBank/DDBJ databases">
        <title>Six Aerococcus type strain genome sequencing and assembly using PacBio and Illumina Hiseq.</title>
        <authorList>
            <person name="Carkaci D."/>
            <person name="Dargis R."/>
            <person name="Nielsen X.C."/>
            <person name="Skovgaard O."/>
            <person name="Fuursted K."/>
            <person name="Christensen J.J."/>
        </authorList>
    </citation>
    <scope>NUCLEOTIDE SEQUENCE [LARGE SCALE GENOMIC DNA]</scope>
    <source>
        <strain evidence="6">CCUG42038B</strain>
    </source>
</reference>
<dbReference type="InterPro" id="IPR006139">
    <property type="entry name" value="D-isomer_2_OHA_DH_cat_dom"/>
</dbReference>
<evidence type="ECO:0000313" key="6">
    <source>
        <dbReference type="Proteomes" id="UP000062260"/>
    </source>
</evidence>